<sequence>MKKLIVFTLASLCSAVALAGQQIDKSLDADPDGYVQIENLTGQVKLVGWDNPQVKISGEIDDKARDLIFERDGSQIIFKLRFPHGSSPDRDSKDDVEVFVPKNSKLSFTTFNADVEVSELSSRTEVETVNGDIKATQLAGKVKLTTVNGKIDADNIRAREIKLETVNGRINSNSKGAKREEYNAVNGDIFVTSDGEDVEVGTVNGEIEANLGKVSQFTVSTVNGRVDASMELLPGGEVEASSVGGSINLNFQKDVAARFEVQGHAGGNIHNEITSDKMQKNKYGPGRWLTFSTGNGNGRVEISTVHGRVKLSSR</sequence>
<dbReference type="RefSeq" id="WP_186507373.1">
    <property type="nucleotide sequence ID" value="NZ_JACNEP010000011.1"/>
</dbReference>
<dbReference type="PANTHER" id="PTHR34094">
    <property type="match status" value="1"/>
</dbReference>
<dbReference type="AlphaFoldDB" id="A0A8J6IW80"/>
<evidence type="ECO:0000256" key="1">
    <source>
        <dbReference type="SAM" id="SignalP"/>
    </source>
</evidence>
<dbReference type="EMBL" id="JACNEP010000011">
    <property type="protein sequence ID" value="MBC3766845.1"/>
    <property type="molecule type" value="Genomic_DNA"/>
</dbReference>
<reference evidence="3" key="1">
    <citation type="journal article" date="2018" name="Int. J. Syst. Evol. Microbiol.">
        <title>Neptunicella marina gen. nov., sp. nov., isolated from surface seawater.</title>
        <authorList>
            <person name="Liu X."/>
            <person name="Lai Q."/>
            <person name="Du Y."/>
            <person name="Zhang X."/>
            <person name="Liu Z."/>
            <person name="Sun F."/>
            <person name="Shao Z."/>
        </authorList>
    </citation>
    <scope>NUCLEOTIDE SEQUENCE</scope>
    <source>
        <strain evidence="3">S27-2</strain>
    </source>
</reference>
<feature type="chain" id="PRO_5035152431" evidence="1">
    <location>
        <begin position="20"/>
        <end position="314"/>
    </location>
</feature>
<keyword evidence="1" id="KW-0732">Signal</keyword>
<accession>A0A8J6IW80</accession>
<evidence type="ECO:0000313" key="4">
    <source>
        <dbReference type="Proteomes" id="UP000601768"/>
    </source>
</evidence>
<feature type="signal peptide" evidence="1">
    <location>
        <begin position="1"/>
        <end position="19"/>
    </location>
</feature>
<evidence type="ECO:0000259" key="2">
    <source>
        <dbReference type="Pfam" id="PF13349"/>
    </source>
</evidence>
<protein>
    <submittedName>
        <fullName evidence="3">DUF4097 family beta strand repeat protein</fullName>
    </submittedName>
</protein>
<gene>
    <name evidence="3" type="ORF">H8B19_13240</name>
</gene>
<proteinExistence type="predicted"/>
<reference evidence="3" key="2">
    <citation type="submission" date="2020-08" db="EMBL/GenBank/DDBJ databases">
        <authorList>
            <person name="Lai Q."/>
        </authorList>
    </citation>
    <scope>NUCLEOTIDE SEQUENCE</scope>
    <source>
        <strain evidence="3">S27-2</strain>
    </source>
</reference>
<keyword evidence="4" id="KW-1185">Reference proteome</keyword>
<feature type="domain" description="DUF4097" evidence="2">
    <location>
        <begin position="92"/>
        <end position="264"/>
    </location>
</feature>
<comment type="caution">
    <text evidence="3">The sequence shown here is derived from an EMBL/GenBank/DDBJ whole genome shotgun (WGS) entry which is preliminary data.</text>
</comment>
<dbReference type="InterPro" id="IPR025164">
    <property type="entry name" value="Toastrack_DUF4097"/>
</dbReference>
<dbReference type="Pfam" id="PF13349">
    <property type="entry name" value="DUF4097"/>
    <property type="match status" value="1"/>
</dbReference>
<organism evidence="3 4">
    <name type="scientific">Neptunicella marina</name>
    <dbReference type="NCBI Taxonomy" id="2125989"/>
    <lineage>
        <taxon>Bacteria</taxon>
        <taxon>Pseudomonadati</taxon>
        <taxon>Pseudomonadota</taxon>
        <taxon>Gammaproteobacteria</taxon>
        <taxon>Alteromonadales</taxon>
        <taxon>Alteromonadaceae</taxon>
        <taxon>Neptunicella</taxon>
    </lineage>
</organism>
<dbReference type="PANTHER" id="PTHR34094:SF1">
    <property type="entry name" value="PROTEIN FAM185A"/>
    <property type="match status" value="1"/>
</dbReference>
<evidence type="ECO:0000313" key="3">
    <source>
        <dbReference type="EMBL" id="MBC3766845.1"/>
    </source>
</evidence>
<dbReference type="Proteomes" id="UP000601768">
    <property type="component" value="Unassembled WGS sequence"/>
</dbReference>
<name>A0A8J6IW80_9ALTE</name>